<evidence type="ECO:0000313" key="5">
    <source>
        <dbReference type="Proteomes" id="UP000023152"/>
    </source>
</evidence>
<evidence type="ECO:0000313" key="4">
    <source>
        <dbReference type="EMBL" id="ETO33672.1"/>
    </source>
</evidence>
<dbReference type="Pfam" id="PF12872">
    <property type="entry name" value="OST-HTH"/>
    <property type="match status" value="1"/>
</dbReference>
<feature type="transmembrane region" description="Helical" evidence="2">
    <location>
        <begin position="460"/>
        <end position="489"/>
    </location>
</feature>
<feature type="region of interest" description="Disordered" evidence="1">
    <location>
        <begin position="419"/>
        <end position="439"/>
    </location>
</feature>
<dbReference type="AlphaFoldDB" id="X6P7R2"/>
<proteinExistence type="predicted"/>
<dbReference type="Proteomes" id="UP000023152">
    <property type="component" value="Unassembled WGS sequence"/>
</dbReference>
<keyword evidence="5" id="KW-1185">Reference proteome</keyword>
<dbReference type="SUPFAM" id="SSF54928">
    <property type="entry name" value="RNA-binding domain, RBD"/>
    <property type="match status" value="1"/>
</dbReference>
<dbReference type="InterPro" id="IPR041966">
    <property type="entry name" value="LOTUS-like"/>
</dbReference>
<dbReference type="InterPro" id="IPR035979">
    <property type="entry name" value="RBD_domain_sf"/>
</dbReference>
<feature type="domain" description="HTH OST-type" evidence="3">
    <location>
        <begin position="230"/>
        <end position="272"/>
    </location>
</feature>
<dbReference type="InterPro" id="IPR025605">
    <property type="entry name" value="OST-HTH/LOTUS_dom"/>
</dbReference>
<protein>
    <recommendedName>
        <fullName evidence="3">HTH OST-type domain-containing protein</fullName>
    </recommendedName>
</protein>
<reference evidence="4 5" key="1">
    <citation type="journal article" date="2013" name="Curr. Biol.">
        <title>The Genome of the Foraminiferan Reticulomyxa filosa.</title>
        <authorList>
            <person name="Glockner G."/>
            <person name="Hulsmann N."/>
            <person name="Schleicher M."/>
            <person name="Noegel A.A."/>
            <person name="Eichinger L."/>
            <person name="Gallinger C."/>
            <person name="Pawlowski J."/>
            <person name="Sierra R."/>
            <person name="Euteneuer U."/>
            <person name="Pillet L."/>
            <person name="Moustafa A."/>
            <person name="Platzer M."/>
            <person name="Groth M."/>
            <person name="Szafranski K."/>
            <person name="Schliwa M."/>
        </authorList>
    </citation>
    <scope>NUCLEOTIDE SEQUENCE [LARGE SCALE GENOMIC DNA]</scope>
</reference>
<accession>X6P7R2</accession>
<evidence type="ECO:0000256" key="2">
    <source>
        <dbReference type="SAM" id="Phobius"/>
    </source>
</evidence>
<sequence>MGGFAYGTSVKELEDALAMYDVKVADCKGISYRNYGWSFVKVENAQQAQKLVACSPIEIRGRTIDVRPFIDRKRVEGEDIQKILLLFSIFFFFLRVKKKSRNTLLHLMDNTKQRFKNHQQNRPSSHELLEAVLEAAHQTSGLTVAQMQTRLFRKFQFRVDGPEITKLVSKNPKLLQIKRHPIERIVLTPKMHRIPMKELKWKILKIFNSPDSTAKSGQENTSSDNEVDNKQKILSLTEFENEFARRYKAYLEPRLYGHRTVLELLQSMNDILCFPRAHSQSLVSQQHQPQESGLMLGPLLQANLAMAVTETEANWNNPKNFTMINTPIVSTTSSNAMNNNMFLGSMFMCPKINTLPTNQPMNFTGLPHIQVRTQSSLQQIPNTETPKPLPTLENSWSLQDTSVQQRQFLLPPFSNLSAFSNSPSGNQSPQTKKQTSIKPSVENTISTSVICLEMPKCVDIVLTFVVLVYMYSYGFYVFFLLFCFIYFFFSFYYKMKNYFVTLIPFFVCKGSVS</sequence>
<keyword evidence="2" id="KW-0812">Transmembrane</keyword>
<keyword evidence="2" id="KW-0472">Membrane</keyword>
<name>X6P7R2_RETFI</name>
<comment type="caution">
    <text evidence="4">The sequence shown here is derived from an EMBL/GenBank/DDBJ whole genome shotgun (WGS) entry which is preliminary data.</text>
</comment>
<keyword evidence="2" id="KW-1133">Transmembrane helix</keyword>
<dbReference type="EMBL" id="ASPP01003200">
    <property type="protein sequence ID" value="ETO33672.1"/>
    <property type="molecule type" value="Genomic_DNA"/>
</dbReference>
<gene>
    <name evidence="4" type="ORF">RFI_03423</name>
</gene>
<evidence type="ECO:0000259" key="3">
    <source>
        <dbReference type="Pfam" id="PF12872"/>
    </source>
</evidence>
<dbReference type="OrthoDB" id="439808at2759"/>
<dbReference type="Gene3D" id="3.30.420.610">
    <property type="entry name" value="LOTUS domain-like"/>
    <property type="match status" value="1"/>
</dbReference>
<evidence type="ECO:0000256" key="1">
    <source>
        <dbReference type="SAM" id="MobiDB-lite"/>
    </source>
</evidence>
<dbReference type="GO" id="GO:0003676">
    <property type="term" value="F:nucleic acid binding"/>
    <property type="evidence" value="ECO:0007669"/>
    <property type="project" value="InterPro"/>
</dbReference>
<organism evidence="4 5">
    <name type="scientific">Reticulomyxa filosa</name>
    <dbReference type="NCBI Taxonomy" id="46433"/>
    <lineage>
        <taxon>Eukaryota</taxon>
        <taxon>Sar</taxon>
        <taxon>Rhizaria</taxon>
        <taxon>Retaria</taxon>
        <taxon>Foraminifera</taxon>
        <taxon>Monothalamids</taxon>
        <taxon>Reticulomyxidae</taxon>
        <taxon>Reticulomyxa</taxon>
    </lineage>
</organism>